<dbReference type="EMBL" id="CAJOBE010036995">
    <property type="protein sequence ID" value="CAF4312996.1"/>
    <property type="molecule type" value="Genomic_DNA"/>
</dbReference>
<reference evidence="1" key="1">
    <citation type="submission" date="2021-02" db="EMBL/GenBank/DDBJ databases">
        <authorList>
            <person name="Nowell W R."/>
        </authorList>
    </citation>
    <scope>NUCLEOTIDE SEQUENCE</scope>
</reference>
<protein>
    <submittedName>
        <fullName evidence="1">Uncharacterized protein</fullName>
    </submittedName>
</protein>
<dbReference type="AlphaFoldDB" id="A0A815YZX1"/>
<proteinExistence type="predicted"/>
<evidence type="ECO:0000313" key="3">
    <source>
        <dbReference type="Proteomes" id="UP000663889"/>
    </source>
</evidence>
<dbReference type="Proteomes" id="UP000663874">
    <property type="component" value="Unassembled WGS sequence"/>
</dbReference>
<evidence type="ECO:0000313" key="2">
    <source>
        <dbReference type="EMBL" id="CAF4312996.1"/>
    </source>
</evidence>
<organism evidence="1 3">
    <name type="scientific">Rotaria sordida</name>
    <dbReference type="NCBI Taxonomy" id="392033"/>
    <lineage>
        <taxon>Eukaryota</taxon>
        <taxon>Metazoa</taxon>
        <taxon>Spiralia</taxon>
        <taxon>Gnathifera</taxon>
        <taxon>Rotifera</taxon>
        <taxon>Eurotatoria</taxon>
        <taxon>Bdelloidea</taxon>
        <taxon>Philodinida</taxon>
        <taxon>Philodinidae</taxon>
        <taxon>Rotaria</taxon>
    </lineage>
</organism>
<dbReference type="EMBL" id="CAJNOU010017222">
    <property type="protein sequence ID" value="CAF1577125.1"/>
    <property type="molecule type" value="Genomic_DNA"/>
</dbReference>
<evidence type="ECO:0000313" key="1">
    <source>
        <dbReference type="EMBL" id="CAF1577125.1"/>
    </source>
</evidence>
<comment type="caution">
    <text evidence="1">The sequence shown here is derived from an EMBL/GenBank/DDBJ whole genome shotgun (WGS) entry which is preliminary data.</text>
</comment>
<feature type="non-terminal residue" evidence="1">
    <location>
        <position position="76"/>
    </location>
</feature>
<sequence length="76" mass="8745">MIAERYNCQIDFIDVKVQNEIITLPKSINSSTIELTPKYLIEQSNQFYSSVTILKKASISNFEIEIHRAANSRIPK</sequence>
<accession>A0A815YZX1</accession>
<dbReference type="Proteomes" id="UP000663889">
    <property type="component" value="Unassembled WGS sequence"/>
</dbReference>
<gene>
    <name evidence="2" type="ORF">FNK824_LOCUS41063</name>
    <name evidence="1" type="ORF">SEV965_LOCUS39784</name>
</gene>
<name>A0A815YZX1_9BILA</name>